<accession>A0A1Y4LYE1</accession>
<reference evidence="4" key="1">
    <citation type="submission" date="2017-04" db="EMBL/GenBank/DDBJ databases">
        <title>Function of individual gut microbiota members based on whole genome sequencing of pure cultures obtained from chicken caecum.</title>
        <authorList>
            <person name="Medvecky M."/>
            <person name="Cejkova D."/>
            <person name="Polansky O."/>
            <person name="Karasova D."/>
            <person name="Kubasova T."/>
            <person name="Cizek A."/>
            <person name="Rychlik I."/>
        </authorList>
    </citation>
    <scope>NUCLEOTIDE SEQUENCE [LARGE SCALE GENOMIC DNA]</scope>
    <source>
        <strain evidence="4">An178</strain>
    </source>
</reference>
<dbReference type="GO" id="GO:0016651">
    <property type="term" value="F:oxidoreductase activity, acting on NAD(P)H"/>
    <property type="evidence" value="ECO:0007669"/>
    <property type="project" value="UniProtKB-ARBA"/>
</dbReference>
<dbReference type="GO" id="GO:0010181">
    <property type="term" value="F:FMN binding"/>
    <property type="evidence" value="ECO:0007669"/>
    <property type="project" value="InterPro"/>
</dbReference>
<dbReference type="SUPFAM" id="SSF52218">
    <property type="entry name" value="Flavoproteins"/>
    <property type="match status" value="1"/>
</dbReference>
<dbReference type="PANTHER" id="PTHR43717">
    <property type="entry name" value="ANAEROBIC NITRIC OXIDE REDUCTASE FLAVORUBREDOXIN"/>
    <property type="match status" value="1"/>
</dbReference>
<dbReference type="Pfam" id="PF00258">
    <property type="entry name" value="Flavodoxin_1"/>
    <property type="match status" value="1"/>
</dbReference>
<dbReference type="Proteomes" id="UP000195447">
    <property type="component" value="Unassembled WGS sequence"/>
</dbReference>
<dbReference type="CDD" id="cd07709">
    <property type="entry name" value="flavodiiron_proteins_MBL-fold"/>
    <property type="match status" value="1"/>
</dbReference>
<dbReference type="PANTHER" id="PTHR43717:SF1">
    <property type="entry name" value="ANAEROBIC NITRIC OXIDE REDUCTASE FLAVORUBREDOXIN"/>
    <property type="match status" value="1"/>
</dbReference>
<organism evidence="3 4">
    <name type="scientific">Faecalitalea cylindroides</name>
    <dbReference type="NCBI Taxonomy" id="39483"/>
    <lineage>
        <taxon>Bacteria</taxon>
        <taxon>Bacillati</taxon>
        <taxon>Bacillota</taxon>
        <taxon>Erysipelotrichia</taxon>
        <taxon>Erysipelotrichales</taxon>
        <taxon>Erysipelotrichaceae</taxon>
        <taxon>Faecalitalea</taxon>
    </lineage>
</organism>
<dbReference type="GO" id="GO:0009055">
    <property type="term" value="F:electron transfer activity"/>
    <property type="evidence" value="ECO:0007669"/>
    <property type="project" value="InterPro"/>
</dbReference>
<evidence type="ECO:0000256" key="1">
    <source>
        <dbReference type="ARBA" id="ARBA00007121"/>
    </source>
</evidence>
<dbReference type="InterPro" id="IPR045761">
    <property type="entry name" value="ODP_dom"/>
</dbReference>
<evidence type="ECO:0000313" key="3">
    <source>
        <dbReference type="EMBL" id="OUP61598.1"/>
    </source>
</evidence>
<dbReference type="SUPFAM" id="SSF56281">
    <property type="entry name" value="Metallo-hydrolase/oxidoreductase"/>
    <property type="match status" value="1"/>
</dbReference>
<sequence length="395" mass="44817">MKQAIKIKENVYWVGVRDLNVRDFHGELYPVEEGATYNAYLVIDDQITLFDTVEEEFCGECIERIESVLDGRSIDNIIVQHAEPDHSGGFKKIYEKYPNAKVYTTKAGVRHMQAQYIEDTPFNELKTGDTLSTGKYSFTFVEMNMIHWPDNMLTYCPELKVVFSNDAFGQHIVNYQMTDENLDKHYCIEQAKEYFANIVMPYTVPVKNKLNQILAMNLDIEMILPAHGIIWKNYVTDIIEAYKDFATLKQSNKVVIVYESVWKHTQQIAESLAEGFAAAGMDVKVYKLSITRSSIVMKELMDAKMVCVGTGTYNNAMAPSVASFLERVKSCKINDKKGLAFGAYGWFRNVPSTLSDKLKEAGFEPAADAIAQNFTPSEGELDNYYKLALEIGKSL</sequence>
<protein>
    <submittedName>
        <fullName evidence="3">FprA family A-type flavoprotein</fullName>
    </submittedName>
</protein>
<evidence type="ECO:0000259" key="2">
    <source>
        <dbReference type="PROSITE" id="PS50902"/>
    </source>
</evidence>
<dbReference type="InterPro" id="IPR008254">
    <property type="entry name" value="Flavodoxin/NO_synth"/>
</dbReference>
<dbReference type="GO" id="GO:0046872">
    <property type="term" value="F:metal ion binding"/>
    <property type="evidence" value="ECO:0007669"/>
    <property type="project" value="InterPro"/>
</dbReference>
<dbReference type="InterPro" id="IPR001279">
    <property type="entry name" value="Metallo-B-lactamas"/>
</dbReference>
<dbReference type="PROSITE" id="PS50902">
    <property type="entry name" value="FLAVODOXIN_LIKE"/>
    <property type="match status" value="1"/>
</dbReference>
<dbReference type="InterPro" id="IPR029039">
    <property type="entry name" value="Flavoprotein-like_sf"/>
</dbReference>
<dbReference type="Gene3D" id="3.40.50.360">
    <property type="match status" value="1"/>
</dbReference>
<feature type="domain" description="Flavodoxin-like" evidence="2">
    <location>
        <begin position="254"/>
        <end position="392"/>
    </location>
</feature>
<comment type="caution">
    <text evidence="3">The sequence shown here is derived from an EMBL/GenBank/DDBJ whole genome shotgun (WGS) entry which is preliminary data.</text>
</comment>
<keyword evidence="4" id="KW-1185">Reference proteome</keyword>
<dbReference type="InterPro" id="IPR036866">
    <property type="entry name" value="RibonucZ/Hydroxyglut_hydro"/>
</dbReference>
<dbReference type="SMART" id="SM00849">
    <property type="entry name" value="Lactamase_B"/>
    <property type="match status" value="1"/>
</dbReference>
<dbReference type="Pfam" id="PF19583">
    <property type="entry name" value="ODP"/>
    <property type="match status" value="1"/>
</dbReference>
<comment type="similarity">
    <text evidence="1">In the N-terminal section; belongs to the zinc metallo-hydrolase group 3 family.</text>
</comment>
<dbReference type="EMBL" id="NFKM01000002">
    <property type="protein sequence ID" value="OUP61598.1"/>
    <property type="molecule type" value="Genomic_DNA"/>
</dbReference>
<proteinExistence type="inferred from homology"/>
<dbReference type="RefSeq" id="WP_087158069.1">
    <property type="nucleotide sequence ID" value="NZ_NFKM01000002.1"/>
</dbReference>
<dbReference type="InterPro" id="IPR016440">
    <property type="entry name" value="Rubredoxin-O_OxRdtase"/>
</dbReference>
<dbReference type="Gene3D" id="3.60.15.10">
    <property type="entry name" value="Ribonuclease Z/Hydroxyacylglutathione hydrolase-like"/>
    <property type="match status" value="1"/>
</dbReference>
<evidence type="ECO:0000313" key="4">
    <source>
        <dbReference type="Proteomes" id="UP000195447"/>
    </source>
</evidence>
<dbReference type="PIRSF" id="PIRSF005243">
    <property type="entry name" value="ROO"/>
    <property type="match status" value="1"/>
</dbReference>
<name>A0A1Y4LYE1_9FIRM</name>
<dbReference type="AlphaFoldDB" id="A0A1Y4LYE1"/>
<gene>
    <name evidence="3" type="ORF">B5F14_01200</name>
</gene>